<dbReference type="EC" id="1.4.3.16" evidence="4 11"/>
<evidence type="ECO:0000256" key="5">
    <source>
        <dbReference type="ARBA" id="ARBA00021901"/>
    </source>
</evidence>
<accession>A0A9X4P7H1</accession>
<dbReference type="Gene3D" id="3.90.700.10">
    <property type="entry name" value="Succinate dehydrogenase/fumarate reductase flavoprotein, catalytic domain"/>
    <property type="match status" value="1"/>
</dbReference>
<comment type="caution">
    <text evidence="14">The sequence shown here is derived from an EMBL/GenBank/DDBJ whole genome shotgun (WGS) entry which is preliminary data.</text>
</comment>
<organism evidence="14 15">
    <name type="scientific">Lactococcus formosensis</name>
    <dbReference type="NCBI Taxonomy" id="1281486"/>
    <lineage>
        <taxon>Bacteria</taxon>
        <taxon>Bacillati</taxon>
        <taxon>Bacillota</taxon>
        <taxon>Bacilli</taxon>
        <taxon>Lactobacillales</taxon>
        <taxon>Streptococcaceae</taxon>
        <taxon>Lactococcus</taxon>
    </lineage>
</organism>
<keyword evidence="9 12" id="KW-0560">Oxidoreductase</keyword>
<sequence>MTKKVVIIGAGLAGSIVAYYLHETTDITILTKGKRNESNSMLAQGGIASVIDPLDDKKDHIRDTLIAGAFHNDEKAVNFLVNEGPEVVKHLIDEGMAFDCDDKGNLDLGLEGAHSFSRILHAGGDRTGQRVTEFVQNKLNSRIKWIESAMATEWVTKEGRVVGLRYLDRDEQMKTLEADIFVLASGGVGQLFNVTSNDKNITGDGLAMTMRANGELMDLEFLQFHPTLLATEADVHPILISEAVRGDGAVLINDQEEQIMSGRHEKGNLAPRDIVSRIVFEHLKKGERIYLDISKVNDFEHHFPFITEYLQQIKYPYRETSKIPIQPGMHFMMGGVKTDLEGRTSLGNLYAVGEVACTGVHGANRLASNSLLEILAFGRSTALTINTQLSENKSVPKKAKSITVKKEVSLKLPDRSFLIDKATMTLGVVRNIPEIKSFLSWLSSYQFERLPETVNKEELEVANLSLVAQEIARATLNRHKSVGAHYLVEEKV</sequence>
<dbReference type="Gene3D" id="3.50.50.60">
    <property type="entry name" value="FAD/NAD(P)-binding domain"/>
    <property type="match status" value="1"/>
</dbReference>
<evidence type="ECO:0000256" key="2">
    <source>
        <dbReference type="ARBA" id="ARBA00004950"/>
    </source>
</evidence>
<evidence type="ECO:0000256" key="12">
    <source>
        <dbReference type="RuleBase" id="RU362049"/>
    </source>
</evidence>
<evidence type="ECO:0000256" key="10">
    <source>
        <dbReference type="ARBA" id="ARBA00048305"/>
    </source>
</evidence>
<evidence type="ECO:0000259" key="13">
    <source>
        <dbReference type="Pfam" id="PF00890"/>
    </source>
</evidence>
<dbReference type="SUPFAM" id="SSF51905">
    <property type="entry name" value="FAD/NAD(P)-binding domain"/>
    <property type="match status" value="1"/>
</dbReference>
<name>A0A9X4P7H1_9LACT</name>
<dbReference type="InterPro" id="IPR003953">
    <property type="entry name" value="FAD-dep_OxRdtase_2_FAD-bd"/>
</dbReference>
<dbReference type="RefSeq" id="WP_279363793.1">
    <property type="nucleotide sequence ID" value="NZ_JAMWGA010000008.1"/>
</dbReference>
<evidence type="ECO:0000313" key="14">
    <source>
        <dbReference type="EMBL" id="MDG6194499.1"/>
    </source>
</evidence>
<evidence type="ECO:0000256" key="4">
    <source>
        <dbReference type="ARBA" id="ARBA00012173"/>
    </source>
</evidence>
<dbReference type="AlphaFoldDB" id="A0A9X4P7H1"/>
<comment type="function">
    <text evidence="12">Catalyzes the oxidation of L-aspartate to iminoaspartate.</text>
</comment>
<reference evidence="14" key="1">
    <citation type="submission" date="2022-06" db="EMBL/GenBank/DDBJ databases">
        <title>Lactococcus from bovine mastitis in China.</title>
        <authorList>
            <person name="Lin Y."/>
            <person name="Han B."/>
        </authorList>
    </citation>
    <scope>NUCLEOTIDE SEQUENCE</scope>
    <source>
        <strain evidence="14">Hebei-B-39</strain>
    </source>
</reference>
<evidence type="ECO:0000313" key="15">
    <source>
        <dbReference type="Proteomes" id="UP001153203"/>
    </source>
</evidence>
<dbReference type="SUPFAM" id="SSF56425">
    <property type="entry name" value="Succinate dehydrogenase/fumarate reductase flavoprotein, catalytic domain"/>
    <property type="match status" value="1"/>
</dbReference>
<dbReference type="InterPro" id="IPR005288">
    <property type="entry name" value="NadB"/>
</dbReference>
<comment type="subcellular location">
    <subcellularLocation>
        <location evidence="12">Cytoplasm</location>
    </subcellularLocation>
</comment>
<dbReference type="NCBIfam" id="TIGR00551">
    <property type="entry name" value="nadB"/>
    <property type="match status" value="1"/>
</dbReference>
<evidence type="ECO:0000256" key="9">
    <source>
        <dbReference type="ARBA" id="ARBA00023002"/>
    </source>
</evidence>
<dbReference type="GO" id="GO:0005737">
    <property type="term" value="C:cytoplasm"/>
    <property type="evidence" value="ECO:0007669"/>
    <property type="project" value="UniProtKB-SubCell"/>
</dbReference>
<comment type="catalytic activity">
    <reaction evidence="10">
        <text>L-aspartate + O2 = iminosuccinate + H2O2</text>
        <dbReference type="Rhea" id="RHEA:25876"/>
        <dbReference type="ChEBI" id="CHEBI:15379"/>
        <dbReference type="ChEBI" id="CHEBI:16240"/>
        <dbReference type="ChEBI" id="CHEBI:29991"/>
        <dbReference type="ChEBI" id="CHEBI:77875"/>
        <dbReference type="EC" id="1.4.3.16"/>
    </reaction>
    <physiologicalReaction direction="left-to-right" evidence="10">
        <dbReference type="Rhea" id="RHEA:25877"/>
    </physiologicalReaction>
</comment>
<dbReference type="GO" id="GO:0008734">
    <property type="term" value="F:L-aspartate oxidase activity"/>
    <property type="evidence" value="ECO:0007669"/>
    <property type="project" value="UniProtKB-UniRule"/>
</dbReference>
<comment type="pathway">
    <text evidence="2 12">Cofactor biosynthesis; NAD(+) biosynthesis; iminoaspartate from L-aspartate (oxidase route): step 1/1.</text>
</comment>
<dbReference type="InterPro" id="IPR036188">
    <property type="entry name" value="FAD/NAD-bd_sf"/>
</dbReference>
<proteinExistence type="inferred from homology"/>
<evidence type="ECO:0000256" key="1">
    <source>
        <dbReference type="ARBA" id="ARBA00001974"/>
    </source>
</evidence>
<protein>
    <recommendedName>
        <fullName evidence="5 11">L-aspartate oxidase</fullName>
        <ecNumber evidence="4 11">1.4.3.16</ecNumber>
    </recommendedName>
</protein>
<evidence type="ECO:0000256" key="3">
    <source>
        <dbReference type="ARBA" id="ARBA00008562"/>
    </source>
</evidence>
<dbReference type="PANTHER" id="PTHR42716">
    <property type="entry name" value="L-ASPARTATE OXIDASE"/>
    <property type="match status" value="1"/>
</dbReference>
<keyword evidence="8 12" id="KW-0274">FAD</keyword>
<feature type="domain" description="FAD-dependent oxidoreductase 2 FAD-binding" evidence="13">
    <location>
        <begin position="5"/>
        <end position="371"/>
    </location>
</feature>
<keyword evidence="6 12" id="KW-0285">Flavoprotein</keyword>
<evidence type="ECO:0000256" key="11">
    <source>
        <dbReference type="NCBIfam" id="TIGR00551"/>
    </source>
</evidence>
<keyword evidence="7 12" id="KW-0662">Pyridine nucleotide biosynthesis</keyword>
<dbReference type="SUPFAM" id="SSF46977">
    <property type="entry name" value="Succinate dehydrogenase/fumarate reductase flavoprotein C-terminal domain"/>
    <property type="match status" value="1"/>
</dbReference>
<dbReference type="PANTHER" id="PTHR42716:SF2">
    <property type="entry name" value="L-ASPARTATE OXIDASE, CHLOROPLASTIC"/>
    <property type="match status" value="1"/>
</dbReference>
<evidence type="ECO:0000256" key="6">
    <source>
        <dbReference type="ARBA" id="ARBA00022630"/>
    </source>
</evidence>
<dbReference type="PRINTS" id="PR00368">
    <property type="entry name" value="FADPNR"/>
</dbReference>
<dbReference type="Pfam" id="PF00890">
    <property type="entry name" value="FAD_binding_2"/>
    <property type="match status" value="1"/>
</dbReference>
<evidence type="ECO:0000256" key="7">
    <source>
        <dbReference type="ARBA" id="ARBA00022642"/>
    </source>
</evidence>
<dbReference type="InterPro" id="IPR037099">
    <property type="entry name" value="Fum_R/Succ_DH_flav-like_C_sf"/>
</dbReference>
<dbReference type="Gene3D" id="1.20.58.100">
    <property type="entry name" value="Fumarate reductase/succinate dehydrogenase flavoprotein-like, C-terminal domain"/>
    <property type="match status" value="1"/>
</dbReference>
<comment type="cofactor">
    <cofactor evidence="1 12">
        <name>FAD</name>
        <dbReference type="ChEBI" id="CHEBI:57692"/>
    </cofactor>
</comment>
<dbReference type="EMBL" id="JAMWGI010000013">
    <property type="protein sequence ID" value="MDG6194499.1"/>
    <property type="molecule type" value="Genomic_DNA"/>
</dbReference>
<dbReference type="Proteomes" id="UP001153203">
    <property type="component" value="Unassembled WGS sequence"/>
</dbReference>
<gene>
    <name evidence="14" type="primary">nadB</name>
    <name evidence="14" type="ORF">NF708_11035</name>
</gene>
<dbReference type="GO" id="GO:0033765">
    <property type="term" value="F:steroid dehydrogenase activity, acting on the CH-CH group of donors"/>
    <property type="evidence" value="ECO:0007669"/>
    <property type="project" value="UniProtKB-ARBA"/>
</dbReference>
<dbReference type="InterPro" id="IPR027477">
    <property type="entry name" value="Succ_DH/fumarate_Rdtase_cat_sf"/>
</dbReference>
<dbReference type="GO" id="GO:0034628">
    <property type="term" value="P:'de novo' NAD+ biosynthetic process from L-aspartate"/>
    <property type="evidence" value="ECO:0007669"/>
    <property type="project" value="TreeGrafter"/>
</dbReference>
<comment type="similarity">
    <text evidence="3 12">Belongs to the FAD-dependent oxidoreductase 2 family. NadB subfamily.</text>
</comment>
<evidence type="ECO:0000256" key="8">
    <source>
        <dbReference type="ARBA" id="ARBA00022827"/>
    </source>
</evidence>